<feature type="disulfide bond" evidence="11">
    <location>
        <begin position="344"/>
        <end position="374"/>
    </location>
</feature>
<dbReference type="EMBL" id="HM189211">
    <property type="protein sequence ID" value="ADJ94115.1"/>
    <property type="molecule type" value="mRNA"/>
</dbReference>
<dbReference type="PANTHER" id="PTHR47966">
    <property type="entry name" value="BETA-SITE APP-CLEAVING ENZYME, ISOFORM A-RELATED"/>
    <property type="match status" value="1"/>
</dbReference>
<dbReference type="InterPro" id="IPR033121">
    <property type="entry name" value="PEPTIDASE_A1"/>
</dbReference>
<keyword evidence="6 12" id="KW-0064">Aspartyl protease</keyword>
<dbReference type="GO" id="GO:0004190">
    <property type="term" value="F:aspartic-type endopeptidase activity"/>
    <property type="evidence" value="ECO:0007669"/>
    <property type="project" value="UniProtKB-KW"/>
</dbReference>
<dbReference type="GO" id="GO:0005576">
    <property type="term" value="C:extracellular region"/>
    <property type="evidence" value="ECO:0007669"/>
    <property type="project" value="UniProtKB-SubCell"/>
</dbReference>
<dbReference type="GO" id="GO:0005764">
    <property type="term" value="C:lysosome"/>
    <property type="evidence" value="ECO:0007669"/>
    <property type="project" value="TreeGrafter"/>
</dbReference>
<dbReference type="CDD" id="cd05471">
    <property type="entry name" value="pepsin_like"/>
    <property type="match status" value="1"/>
</dbReference>
<comment type="similarity">
    <text evidence="2 12">Belongs to the peptidase A1 family.</text>
</comment>
<dbReference type="InterPro" id="IPR001461">
    <property type="entry name" value="Aspartic_peptidase_A1"/>
</dbReference>
<feature type="active site" evidence="10">
    <location>
        <position position="88"/>
    </location>
</feature>
<evidence type="ECO:0000256" key="6">
    <source>
        <dbReference type="ARBA" id="ARBA00022750"/>
    </source>
</evidence>
<evidence type="ECO:0000313" key="16">
    <source>
        <dbReference type="EMBL" id="AEL88627.1"/>
    </source>
</evidence>
<dbReference type="PANTHER" id="PTHR47966:SF45">
    <property type="entry name" value="PEPTIDASE A1 DOMAIN-CONTAINING PROTEIN"/>
    <property type="match status" value="1"/>
</dbReference>
<proteinExistence type="evidence at transcript level"/>
<sequence>MKVLMLLALLGVATAAIHQIQLQRVESRRERMMREGTWERFHKQKEFLRMMTTKFAKVGQVVNDYTDTQYIGNITIGSNAQKFAVVLDTGSANLWIPDTTCGSGAGANCPDYCANGEFCQFLCDPSCCGAQPAVLASACSSKRKFDSSKSTSYQKNGQQWTIQYGTGSAQGFLGEDKVCFGDVGTNQLCVPKTTFGQATSIAAFFANDPIDGILGLGFQSLAVDGVVPPLINANNQGLLDKPVFTVWMEEKGQVNNVNGGLYTYGGIDTANCGSHISYVPLSSATYWQFTMSGVSAGSYSSNQGWEVISDTGTSLIGGPNDVVDAIAQAIGAQNDGQGSYNIKCSGNPDIVLTIGGNQYALKEHNYLLGDGTNCQLGFFGQDSGGYGPAWILGDPFIRQFCQIYDFGAQRIGFANAHP</sequence>
<evidence type="ECO:0000256" key="13">
    <source>
        <dbReference type="SAM" id="SignalP"/>
    </source>
</evidence>
<evidence type="ECO:0000256" key="10">
    <source>
        <dbReference type="PIRSR" id="PIRSR601461-1"/>
    </source>
</evidence>
<protein>
    <submittedName>
        <fullName evidence="15">Aspartic protease</fullName>
    </submittedName>
</protein>
<evidence type="ECO:0000256" key="8">
    <source>
        <dbReference type="ARBA" id="ARBA00023157"/>
    </source>
</evidence>
<evidence type="ECO:0000256" key="12">
    <source>
        <dbReference type="RuleBase" id="RU000454"/>
    </source>
</evidence>
<comment type="subcellular location">
    <subcellularLocation>
        <location evidence="1">Secreted</location>
    </subcellularLocation>
</comment>
<evidence type="ECO:0000256" key="2">
    <source>
        <dbReference type="ARBA" id="ARBA00007447"/>
    </source>
</evidence>
<reference evidence="15" key="2">
    <citation type="journal article" date="2012" name="Mol. Biochem. Parasitol.">
        <title>Purification, molecular characterization and gene expression analysis of an aspartic protease (Sc-ASP113) from the nematode Steinernema carpocapsae during the parasitic stage.</title>
        <authorList>
            <person name="Balasubramanian N."/>
            <person name="Toubarro D."/>
            <person name="Nascimento G."/>
            <person name="Ferreira R."/>
            <person name="Simoes N."/>
        </authorList>
    </citation>
    <scope>NUCLEOTIDE SEQUENCE</scope>
    <source>
        <strain evidence="15">Breton</strain>
    </source>
</reference>
<dbReference type="FunFam" id="2.40.70.10:FF:000058">
    <property type="entry name" value="ASpartyl Protease"/>
    <property type="match status" value="1"/>
</dbReference>
<evidence type="ECO:0000256" key="9">
    <source>
        <dbReference type="ARBA" id="ARBA00023180"/>
    </source>
</evidence>
<evidence type="ECO:0000256" key="7">
    <source>
        <dbReference type="ARBA" id="ARBA00022801"/>
    </source>
</evidence>
<evidence type="ECO:0000313" key="15">
    <source>
        <dbReference type="EMBL" id="ADJ94115.1"/>
    </source>
</evidence>
<keyword evidence="9" id="KW-0325">Glycoprotein</keyword>
<dbReference type="PROSITE" id="PS00141">
    <property type="entry name" value="ASP_PROTEASE"/>
    <property type="match status" value="1"/>
</dbReference>
<dbReference type="Gene3D" id="2.40.70.10">
    <property type="entry name" value="Acid Proteases"/>
    <property type="match status" value="2"/>
</dbReference>
<feature type="active site" evidence="10">
    <location>
        <position position="310"/>
    </location>
</feature>
<feature type="disulfide bond" evidence="11">
    <location>
        <begin position="101"/>
        <end position="139"/>
    </location>
</feature>
<dbReference type="EMBL" id="JF317535">
    <property type="protein sequence ID" value="AEL88627.1"/>
    <property type="molecule type" value="Genomic_DNA"/>
</dbReference>
<feature type="domain" description="Peptidase A1" evidence="14">
    <location>
        <begin position="70"/>
        <end position="414"/>
    </location>
</feature>
<dbReference type="Pfam" id="PF00026">
    <property type="entry name" value="Asp"/>
    <property type="match status" value="1"/>
</dbReference>
<dbReference type="AlphaFoldDB" id="D9IV26"/>
<dbReference type="InterPro" id="IPR001969">
    <property type="entry name" value="Aspartic_peptidase_AS"/>
</dbReference>
<evidence type="ECO:0000256" key="4">
    <source>
        <dbReference type="ARBA" id="ARBA00022670"/>
    </source>
</evidence>
<dbReference type="PROSITE" id="PS51767">
    <property type="entry name" value="PEPTIDASE_A1"/>
    <property type="match status" value="1"/>
</dbReference>
<dbReference type="SUPFAM" id="SSF50630">
    <property type="entry name" value="Acid proteases"/>
    <property type="match status" value="1"/>
</dbReference>
<name>D9IV26_STECR</name>
<keyword evidence="4 12" id="KW-0645">Protease</keyword>
<gene>
    <name evidence="16" type="primary">ASP113</name>
</gene>
<reference evidence="16" key="1">
    <citation type="submission" date="2011-02" db="EMBL/GenBank/DDBJ databases">
        <title>Gene cloning and expression analysis of an aspartic protease from Steinernema carpocapsae.</title>
        <authorList>
            <person name="Balasubramanian N."/>
            <person name="Ferreira R.G."/>
            <person name="Hao Y.J."/>
            <person name="Simoes N."/>
        </authorList>
    </citation>
    <scope>NUCLEOTIDE SEQUENCE</scope>
    <source>
        <strain evidence="16">Breton</strain>
    </source>
</reference>
<keyword evidence="3" id="KW-0964">Secreted</keyword>
<feature type="signal peptide" evidence="13">
    <location>
        <begin position="1"/>
        <end position="15"/>
    </location>
</feature>
<dbReference type="PRINTS" id="PR00792">
    <property type="entry name" value="PEPSIN"/>
</dbReference>
<evidence type="ECO:0000256" key="1">
    <source>
        <dbReference type="ARBA" id="ARBA00004613"/>
    </source>
</evidence>
<evidence type="ECO:0000256" key="11">
    <source>
        <dbReference type="PIRSR" id="PIRSR601461-2"/>
    </source>
</evidence>
<evidence type="ECO:0000256" key="5">
    <source>
        <dbReference type="ARBA" id="ARBA00022729"/>
    </source>
</evidence>
<feature type="chain" id="PRO_5011937709" evidence="13">
    <location>
        <begin position="16"/>
        <end position="418"/>
    </location>
</feature>
<evidence type="ECO:0000259" key="14">
    <source>
        <dbReference type="PROSITE" id="PS51767"/>
    </source>
</evidence>
<accession>D9IV26</accession>
<keyword evidence="8 11" id="KW-1015">Disulfide bond</keyword>
<dbReference type="InterPro" id="IPR034164">
    <property type="entry name" value="Pepsin-like_dom"/>
</dbReference>
<evidence type="ECO:0000256" key="3">
    <source>
        <dbReference type="ARBA" id="ARBA00022525"/>
    </source>
</evidence>
<dbReference type="InterPro" id="IPR021109">
    <property type="entry name" value="Peptidase_aspartic_dom_sf"/>
</dbReference>
<keyword evidence="7 12" id="KW-0378">Hydrolase</keyword>
<organism evidence="15">
    <name type="scientific">Steinernema carpocapsae</name>
    <name type="common">Entomopathogenic nematode</name>
    <dbReference type="NCBI Taxonomy" id="34508"/>
    <lineage>
        <taxon>Eukaryota</taxon>
        <taxon>Metazoa</taxon>
        <taxon>Ecdysozoa</taxon>
        <taxon>Nematoda</taxon>
        <taxon>Chromadorea</taxon>
        <taxon>Rhabditida</taxon>
        <taxon>Tylenchina</taxon>
        <taxon>Panagrolaimomorpha</taxon>
        <taxon>Strongyloidoidea</taxon>
        <taxon>Steinernematidae</taxon>
        <taxon>Steinernema</taxon>
    </lineage>
</organism>
<keyword evidence="5 13" id="KW-0732">Signal</keyword>
<dbReference type="GO" id="GO:0006508">
    <property type="term" value="P:proteolysis"/>
    <property type="evidence" value="ECO:0007669"/>
    <property type="project" value="UniProtKB-KW"/>
</dbReference>
<dbReference type="MEROPS" id="A01.053"/>